<gene>
    <name evidence="1" type="ORF">HS096_07045</name>
</gene>
<dbReference type="AlphaFoldDB" id="A0A928Y7B5"/>
<proteinExistence type="predicted"/>
<reference evidence="1" key="1">
    <citation type="submission" date="2020-05" db="EMBL/GenBank/DDBJ databases">
        <title>High-Quality Genomes of Partial-Nitritation/Anammox System by Hierarchical Clustering Based Hybrid Assembly.</title>
        <authorList>
            <person name="Liu L."/>
            <person name="Wang Y."/>
            <person name="Che Y."/>
            <person name="Chen Y."/>
            <person name="Xia Y."/>
            <person name="Luo R."/>
            <person name="Cheng S.H."/>
            <person name="Zheng C."/>
            <person name="Zhang T."/>
        </authorList>
    </citation>
    <scope>NUCLEOTIDE SEQUENCE</scope>
    <source>
        <strain evidence="1">H1_PAT1</strain>
    </source>
</reference>
<dbReference type="EMBL" id="JABTTY010000003">
    <property type="protein sequence ID" value="MBE7525999.1"/>
    <property type="molecule type" value="Genomic_DNA"/>
</dbReference>
<protein>
    <submittedName>
        <fullName evidence="1">Uncharacterized protein</fullName>
    </submittedName>
</protein>
<evidence type="ECO:0000313" key="2">
    <source>
        <dbReference type="Proteomes" id="UP000710385"/>
    </source>
</evidence>
<evidence type="ECO:0000313" key="1">
    <source>
        <dbReference type="EMBL" id="MBE7525999.1"/>
    </source>
</evidence>
<dbReference type="Proteomes" id="UP000710385">
    <property type="component" value="Unassembled WGS sequence"/>
</dbReference>
<comment type="caution">
    <text evidence="1">The sequence shown here is derived from an EMBL/GenBank/DDBJ whole genome shotgun (WGS) entry which is preliminary data.</text>
</comment>
<name>A0A928Y7B5_UNCKA</name>
<sequence>MACGVGCSTEDIENKEYQDLSGWRGVTLRELLSRLVGKVTEEVRIYTVATTKFNKDSKIIGHYGSGPNLEGGLATLCTCKHSMRRYHNCDEWKGKWILGLTSRDKNKGFCGEHYLLYMMKVEQAFESHLAFYKHLAQTNPAALRIKNAVTNRLGDIFMPQAVCTNPLDPRMYEFPHKNHSHGHDVNEDWEDDISYMRSSPAERLPTPLLLGDIENTFVWPKPMIKFELKQNTGNRKLTLGEDFFASLKDA</sequence>
<organism evidence="1 2">
    <name type="scientific">candidate division WWE3 bacterium</name>
    <dbReference type="NCBI Taxonomy" id="2053526"/>
    <lineage>
        <taxon>Bacteria</taxon>
        <taxon>Katanobacteria</taxon>
    </lineage>
</organism>
<accession>A0A928Y7B5</accession>